<dbReference type="Proteomes" id="UP001159659">
    <property type="component" value="Unassembled WGS sequence"/>
</dbReference>
<dbReference type="EMBL" id="CAKLBC010001818">
    <property type="protein sequence ID" value="CAH0493756.1"/>
    <property type="molecule type" value="Genomic_DNA"/>
</dbReference>
<feature type="compositionally biased region" description="Polar residues" evidence="1">
    <location>
        <begin position="85"/>
        <end position="96"/>
    </location>
</feature>
<organism evidence="3 5">
    <name type="scientific">Peronospora farinosa</name>
    <dbReference type="NCBI Taxonomy" id="134698"/>
    <lineage>
        <taxon>Eukaryota</taxon>
        <taxon>Sar</taxon>
        <taxon>Stramenopiles</taxon>
        <taxon>Oomycota</taxon>
        <taxon>Peronosporomycetes</taxon>
        <taxon>Peronosporales</taxon>
        <taxon>Peronosporaceae</taxon>
        <taxon>Peronospora</taxon>
    </lineage>
</organism>
<reference evidence="3" key="2">
    <citation type="submission" date="2022-12" db="EMBL/GenBank/DDBJ databases">
        <authorList>
            <person name="Webb A."/>
        </authorList>
    </citation>
    <scope>NUCLEOTIDE SEQUENCE</scope>
    <source>
        <strain evidence="3">Pf2</strain>
    </source>
</reference>
<feature type="region of interest" description="Disordered" evidence="1">
    <location>
        <begin position="44"/>
        <end position="96"/>
    </location>
</feature>
<evidence type="ECO:0000313" key="3">
    <source>
        <dbReference type="EMBL" id="CAI5734351.1"/>
    </source>
</evidence>
<dbReference type="EMBL" id="CANTFK010000949">
    <property type="protein sequence ID" value="CAI5734351.1"/>
    <property type="molecule type" value="Genomic_DNA"/>
</dbReference>
<reference evidence="2 4" key="1">
    <citation type="submission" date="2021-11" db="EMBL/GenBank/DDBJ databases">
        <authorList>
            <person name="Islam A."/>
            <person name="Islam S."/>
            <person name="Flora M.S."/>
            <person name="Rahman M."/>
            <person name="Ziaur R.M."/>
            <person name="Epstein J.H."/>
            <person name="Hassan M."/>
            <person name="Klassen M."/>
            <person name="Woodard K."/>
            <person name="Webb A."/>
            <person name="Webby R.J."/>
            <person name="El Zowalaty M.E."/>
        </authorList>
    </citation>
    <scope>NUCLEOTIDE SEQUENCE [LARGE SCALE GENOMIC DNA]</scope>
    <source>
        <strain evidence="2">Pf1</strain>
    </source>
</reference>
<feature type="compositionally biased region" description="Low complexity" evidence="1">
    <location>
        <begin position="55"/>
        <end position="66"/>
    </location>
</feature>
<evidence type="ECO:0000256" key="1">
    <source>
        <dbReference type="SAM" id="MobiDB-lite"/>
    </source>
</evidence>
<protein>
    <submittedName>
        <fullName evidence="3">Uncharacterized protein</fullName>
    </submittedName>
</protein>
<evidence type="ECO:0000313" key="4">
    <source>
        <dbReference type="Proteomes" id="UP001157938"/>
    </source>
</evidence>
<dbReference type="AlphaFoldDB" id="A0AAV0UC51"/>
<feature type="region of interest" description="Disordered" evidence="1">
    <location>
        <begin position="1"/>
        <end position="20"/>
    </location>
</feature>
<name>A0AAV0UC51_9STRA</name>
<keyword evidence="4" id="KW-1185">Reference proteome</keyword>
<evidence type="ECO:0000313" key="5">
    <source>
        <dbReference type="Proteomes" id="UP001159659"/>
    </source>
</evidence>
<dbReference type="Proteomes" id="UP001157938">
    <property type="component" value="Unassembled WGS sequence"/>
</dbReference>
<sequence>MSYTPIQSPSPSTSTSSQCSIVLGRPPLGWQKKLMLSLKNDTIDQPETRFGSFAPSSEETSPLSPTNAVTANRKNHGQHRFALESSPSPTRSDSENSLLNAVVPANAKEHIMAAATSQQLPTDSRMWFQRPAAMTSTVSIVANVSRDWL</sequence>
<gene>
    <name evidence="2" type="ORF">PFR001_LOCUS8866</name>
    <name evidence="3" type="ORF">PFR002_LOCUS7456</name>
</gene>
<accession>A0AAV0UC51</accession>
<proteinExistence type="predicted"/>
<evidence type="ECO:0000313" key="2">
    <source>
        <dbReference type="EMBL" id="CAH0493756.1"/>
    </source>
</evidence>
<comment type="caution">
    <text evidence="3">The sequence shown here is derived from an EMBL/GenBank/DDBJ whole genome shotgun (WGS) entry which is preliminary data.</text>
</comment>